<dbReference type="AlphaFoldDB" id="A0A7J8M3V7"/>
<proteinExistence type="predicted"/>
<dbReference type="Gene3D" id="3.30.420.10">
    <property type="entry name" value="Ribonuclease H-like superfamily/Ribonuclease H"/>
    <property type="match status" value="1"/>
</dbReference>
<protein>
    <recommendedName>
        <fullName evidence="1">RNase H type-1 domain-containing protein</fullName>
    </recommendedName>
</protein>
<reference evidence="2 3" key="1">
    <citation type="journal article" date="2019" name="Genome Biol. Evol.">
        <title>Insights into the evolution of the New World diploid cottons (Gossypium, subgenus Houzingenia) based on genome sequencing.</title>
        <authorList>
            <person name="Grover C.E."/>
            <person name="Arick M.A. 2nd"/>
            <person name="Thrash A."/>
            <person name="Conover J.L."/>
            <person name="Sanders W.S."/>
            <person name="Peterson D.G."/>
            <person name="Frelichowski J.E."/>
            <person name="Scheffler J.A."/>
            <person name="Scheffler B.E."/>
            <person name="Wendel J.F."/>
        </authorList>
    </citation>
    <scope>NUCLEOTIDE SEQUENCE [LARGE SCALE GENOMIC DNA]</scope>
    <source>
        <strain evidence="2">157</strain>
        <tissue evidence="2">Leaf</tissue>
    </source>
</reference>
<dbReference type="Pfam" id="PF13456">
    <property type="entry name" value="RVT_3"/>
    <property type="match status" value="1"/>
</dbReference>
<accession>A0A7J8M3V7</accession>
<evidence type="ECO:0000313" key="3">
    <source>
        <dbReference type="Proteomes" id="UP000593572"/>
    </source>
</evidence>
<dbReference type="SUPFAM" id="SSF53098">
    <property type="entry name" value="Ribonuclease H-like"/>
    <property type="match status" value="1"/>
</dbReference>
<dbReference type="InterPro" id="IPR012337">
    <property type="entry name" value="RNaseH-like_sf"/>
</dbReference>
<dbReference type="PANTHER" id="PTHR47723">
    <property type="entry name" value="OS05G0353850 PROTEIN"/>
    <property type="match status" value="1"/>
</dbReference>
<dbReference type="InterPro" id="IPR002156">
    <property type="entry name" value="RNaseH_domain"/>
</dbReference>
<sequence length="106" mass="12287">MYAMEESINYARSKNWKCVTVESDCASIVNRFNSRNVDLTLLGHHLNEIRKLTVGFNFLTVKWVLRCCNKVADALCKWANLNKNCMDFNMDFPTEIHDLVLNDAIK</sequence>
<keyword evidence="3" id="KW-1185">Reference proteome</keyword>
<organism evidence="2 3">
    <name type="scientific">Gossypium lobatum</name>
    <dbReference type="NCBI Taxonomy" id="34289"/>
    <lineage>
        <taxon>Eukaryota</taxon>
        <taxon>Viridiplantae</taxon>
        <taxon>Streptophyta</taxon>
        <taxon>Embryophyta</taxon>
        <taxon>Tracheophyta</taxon>
        <taxon>Spermatophyta</taxon>
        <taxon>Magnoliopsida</taxon>
        <taxon>eudicotyledons</taxon>
        <taxon>Gunneridae</taxon>
        <taxon>Pentapetalae</taxon>
        <taxon>rosids</taxon>
        <taxon>malvids</taxon>
        <taxon>Malvales</taxon>
        <taxon>Malvaceae</taxon>
        <taxon>Malvoideae</taxon>
        <taxon>Gossypium</taxon>
    </lineage>
</organism>
<evidence type="ECO:0000313" key="2">
    <source>
        <dbReference type="EMBL" id="MBA0559401.1"/>
    </source>
</evidence>
<dbReference type="EMBL" id="JABEZX010000007">
    <property type="protein sequence ID" value="MBA0559401.1"/>
    <property type="molecule type" value="Genomic_DNA"/>
</dbReference>
<dbReference type="GO" id="GO:0004523">
    <property type="term" value="F:RNA-DNA hybrid ribonuclease activity"/>
    <property type="evidence" value="ECO:0007669"/>
    <property type="project" value="InterPro"/>
</dbReference>
<name>A0A7J8M3V7_9ROSI</name>
<comment type="caution">
    <text evidence="2">The sequence shown here is derived from an EMBL/GenBank/DDBJ whole genome shotgun (WGS) entry which is preliminary data.</text>
</comment>
<dbReference type="CDD" id="cd06222">
    <property type="entry name" value="RNase_H_like"/>
    <property type="match status" value="1"/>
</dbReference>
<dbReference type="GO" id="GO:0003676">
    <property type="term" value="F:nucleic acid binding"/>
    <property type="evidence" value="ECO:0007669"/>
    <property type="project" value="InterPro"/>
</dbReference>
<feature type="domain" description="RNase H type-1" evidence="1">
    <location>
        <begin position="7"/>
        <end position="79"/>
    </location>
</feature>
<evidence type="ECO:0000259" key="1">
    <source>
        <dbReference type="Pfam" id="PF13456"/>
    </source>
</evidence>
<dbReference type="InterPro" id="IPR036397">
    <property type="entry name" value="RNaseH_sf"/>
</dbReference>
<gene>
    <name evidence="2" type="ORF">Golob_016365</name>
</gene>
<dbReference type="Proteomes" id="UP000593572">
    <property type="component" value="Unassembled WGS sequence"/>
</dbReference>
<dbReference type="PANTHER" id="PTHR47723:SF19">
    <property type="entry name" value="POLYNUCLEOTIDYL TRANSFERASE, RIBONUCLEASE H-LIKE SUPERFAMILY PROTEIN"/>
    <property type="match status" value="1"/>
</dbReference>
<dbReference type="InterPro" id="IPR053151">
    <property type="entry name" value="RNase_H-like"/>
</dbReference>
<dbReference type="InterPro" id="IPR044730">
    <property type="entry name" value="RNase_H-like_dom_plant"/>
</dbReference>